<dbReference type="SUPFAM" id="SSF53335">
    <property type="entry name" value="S-adenosyl-L-methionine-dependent methyltransferases"/>
    <property type="match status" value="1"/>
</dbReference>
<dbReference type="Gene3D" id="3.40.50.150">
    <property type="entry name" value="Vaccinia Virus protein VP39"/>
    <property type="match status" value="1"/>
</dbReference>
<evidence type="ECO:0000313" key="1">
    <source>
        <dbReference type="EMBL" id="QKE89159.1"/>
    </source>
</evidence>
<dbReference type="InterPro" id="IPR029063">
    <property type="entry name" value="SAM-dependent_MTases_sf"/>
</dbReference>
<organism evidence="1 2">
    <name type="scientific">Lichenicola cladoniae</name>
    <dbReference type="NCBI Taxonomy" id="1484109"/>
    <lineage>
        <taxon>Bacteria</taxon>
        <taxon>Pseudomonadati</taxon>
        <taxon>Pseudomonadota</taxon>
        <taxon>Alphaproteobacteria</taxon>
        <taxon>Acetobacterales</taxon>
        <taxon>Acetobacteraceae</taxon>
        <taxon>Lichenicola</taxon>
    </lineage>
</organism>
<dbReference type="EMBL" id="CP053708">
    <property type="protein sequence ID" value="QKE89159.1"/>
    <property type="molecule type" value="Genomic_DNA"/>
</dbReference>
<gene>
    <name evidence="1" type="ORF">HN018_03040</name>
</gene>
<reference evidence="1 2" key="1">
    <citation type="journal article" date="2014" name="World J. Microbiol. Biotechnol.">
        <title>Biodiversity and physiological characteristics of Antarctic and Arctic lichens-associated bacteria.</title>
        <authorList>
            <person name="Lee Y.M."/>
            <person name="Kim E.H."/>
            <person name="Lee H.K."/>
            <person name="Hong S.G."/>
        </authorList>
    </citation>
    <scope>NUCLEOTIDE SEQUENCE [LARGE SCALE GENOMIC DNA]</scope>
    <source>
        <strain evidence="1 2">PAMC 26569</strain>
    </source>
</reference>
<dbReference type="AlphaFoldDB" id="A0A6M8HLD5"/>
<dbReference type="RefSeq" id="WP_171836440.1">
    <property type="nucleotide sequence ID" value="NZ_CP053708.1"/>
</dbReference>
<keyword evidence="1" id="KW-0489">Methyltransferase</keyword>
<dbReference type="KEGG" id="lck:HN018_03040"/>
<accession>A0A6M8HLD5</accession>
<evidence type="ECO:0000313" key="2">
    <source>
        <dbReference type="Proteomes" id="UP000500767"/>
    </source>
</evidence>
<proteinExistence type="predicted"/>
<keyword evidence="1" id="KW-0808">Transferase</keyword>
<keyword evidence="2" id="KW-1185">Reference proteome</keyword>
<dbReference type="GO" id="GO:0008168">
    <property type="term" value="F:methyltransferase activity"/>
    <property type="evidence" value="ECO:0007669"/>
    <property type="project" value="UniProtKB-KW"/>
</dbReference>
<protein>
    <submittedName>
        <fullName evidence="1">Class I SAM-dependent methyltransferase</fullName>
    </submittedName>
</protein>
<dbReference type="Pfam" id="PF13578">
    <property type="entry name" value="Methyltransf_24"/>
    <property type="match status" value="1"/>
</dbReference>
<dbReference type="GO" id="GO:0032259">
    <property type="term" value="P:methylation"/>
    <property type="evidence" value="ECO:0007669"/>
    <property type="project" value="UniProtKB-KW"/>
</dbReference>
<dbReference type="Proteomes" id="UP000500767">
    <property type="component" value="Chromosome"/>
</dbReference>
<sequence length="246" mass="27362">MDFNGPSSTISLARHQDTFLTLKETSVERRFDMPFRPTYPYEGSYLSHAHGALIARLHETGMIDVGIDGWLLPADALKLYEHAFCCGGDILELGAYRGLSASIMSSAIVDSGRRSTIVSIDLDEDAIELSTRQLKGMPGGDDVYFFRDDAASAVRNLAGIKRQFAFAFVDHSHAYDHVLPACQILHRVVELGGFALFHDFNDPRNSNEATLDYGVYQGVLDGLRVDRWEFWGIYGCSGLFRRIGPC</sequence>
<name>A0A6M8HLD5_9PROT</name>